<evidence type="ECO:0000313" key="1">
    <source>
        <dbReference type="EMBL" id="CAG8815135.1"/>
    </source>
</evidence>
<dbReference type="EMBL" id="CAJVQB010030133">
    <property type="protein sequence ID" value="CAG8815135.1"/>
    <property type="molecule type" value="Genomic_DNA"/>
</dbReference>
<proteinExistence type="predicted"/>
<keyword evidence="2" id="KW-1185">Reference proteome</keyword>
<sequence length="109" mass="11966">MGKKQNSKTVELINQISQTSDNISPSSTPQLYSRKNLTLIFQNLQNISQLFQENPQTTTSNSSIHTPSSAISTSTPLIQPIVLSTQSLANPLSNINTNKTFQPFQTQSS</sequence>
<organism evidence="1 2">
    <name type="scientific">Gigaspora margarita</name>
    <dbReference type="NCBI Taxonomy" id="4874"/>
    <lineage>
        <taxon>Eukaryota</taxon>
        <taxon>Fungi</taxon>
        <taxon>Fungi incertae sedis</taxon>
        <taxon>Mucoromycota</taxon>
        <taxon>Glomeromycotina</taxon>
        <taxon>Glomeromycetes</taxon>
        <taxon>Diversisporales</taxon>
        <taxon>Gigasporaceae</taxon>
        <taxon>Gigaspora</taxon>
    </lineage>
</organism>
<feature type="non-terminal residue" evidence="1">
    <location>
        <position position="109"/>
    </location>
</feature>
<dbReference type="Proteomes" id="UP000789901">
    <property type="component" value="Unassembled WGS sequence"/>
</dbReference>
<comment type="caution">
    <text evidence="1">The sequence shown here is derived from an EMBL/GenBank/DDBJ whole genome shotgun (WGS) entry which is preliminary data.</text>
</comment>
<accession>A0ABN7W3N2</accession>
<gene>
    <name evidence="1" type="ORF">GMARGA_LOCUS26214</name>
</gene>
<reference evidence="1 2" key="1">
    <citation type="submission" date="2021-06" db="EMBL/GenBank/DDBJ databases">
        <authorList>
            <person name="Kallberg Y."/>
            <person name="Tangrot J."/>
            <person name="Rosling A."/>
        </authorList>
    </citation>
    <scope>NUCLEOTIDE SEQUENCE [LARGE SCALE GENOMIC DNA]</scope>
    <source>
        <strain evidence="1 2">120-4 pot B 10/14</strain>
    </source>
</reference>
<name>A0ABN7W3N2_GIGMA</name>
<protein>
    <submittedName>
        <fullName evidence="1">36775_t:CDS:1</fullName>
    </submittedName>
</protein>
<evidence type="ECO:0000313" key="2">
    <source>
        <dbReference type="Proteomes" id="UP000789901"/>
    </source>
</evidence>